<keyword evidence="6 11" id="KW-0798">TonB box</keyword>
<dbReference type="PROSITE" id="PS01156">
    <property type="entry name" value="TONB_DEPENDENT_REC_2"/>
    <property type="match status" value="1"/>
</dbReference>
<evidence type="ECO:0000313" key="16">
    <source>
        <dbReference type="Proteomes" id="UP000321814"/>
    </source>
</evidence>
<evidence type="ECO:0000256" key="2">
    <source>
        <dbReference type="ARBA" id="ARBA00022448"/>
    </source>
</evidence>
<dbReference type="InterPro" id="IPR036942">
    <property type="entry name" value="Beta-barrel_TonB_sf"/>
</dbReference>
<dbReference type="SUPFAM" id="SSF56935">
    <property type="entry name" value="Porins"/>
    <property type="match status" value="1"/>
</dbReference>
<dbReference type="OrthoDB" id="99276at2"/>
<dbReference type="Pfam" id="PF07715">
    <property type="entry name" value="Plug"/>
    <property type="match status" value="1"/>
</dbReference>
<evidence type="ECO:0000256" key="10">
    <source>
        <dbReference type="PROSITE-ProRule" id="PRU10144"/>
    </source>
</evidence>
<feature type="domain" description="TonB-dependent receptor-like beta-barrel" evidence="13">
    <location>
        <begin position="433"/>
        <end position="891"/>
    </location>
</feature>
<evidence type="ECO:0000313" key="15">
    <source>
        <dbReference type="EMBL" id="TXK82950.1"/>
    </source>
</evidence>
<evidence type="ECO:0000256" key="4">
    <source>
        <dbReference type="ARBA" id="ARBA00022692"/>
    </source>
</evidence>
<dbReference type="GO" id="GO:0009279">
    <property type="term" value="C:cell outer membrane"/>
    <property type="evidence" value="ECO:0007669"/>
    <property type="project" value="UniProtKB-SubCell"/>
</dbReference>
<dbReference type="InterPro" id="IPR010104">
    <property type="entry name" value="TonB_rcpt_bac"/>
</dbReference>
<keyword evidence="4 9" id="KW-0812">Transmembrane</keyword>
<keyword evidence="2 9" id="KW-0813">Transport</keyword>
<dbReference type="AlphaFoldDB" id="A0A5C8M6D8"/>
<reference evidence="15 16" key="1">
    <citation type="submission" date="2019-08" db="EMBL/GenBank/DDBJ databases">
        <title>Draft genome analysis of Rheinheimera tangshanensis isolated from the roots of fresh rice plants (Oryza sativa).</title>
        <authorList>
            <person name="Yu Q."/>
            <person name="Qi Y."/>
            <person name="Zhang H."/>
            <person name="Pu J."/>
        </authorList>
    </citation>
    <scope>NUCLEOTIDE SEQUENCE [LARGE SCALE GENOMIC DNA]</scope>
    <source>
        <strain evidence="15 16">JA3-B52</strain>
    </source>
</reference>
<feature type="domain" description="TonB-dependent receptor plug" evidence="14">
    <location>
        <begin position="63"/>
        <end position="176"/>
    </location>
</feature>
<feature type="signal peptide" evidence="12">
    <location>
        <begin position="1"/>
        <end position="30"/>
    </location>
</feature>
<evidence type="ECO:0000256" key="8">
    <source>
        <dbReference type="ARBA" id="ARBA00023237"/>
    </source>
</evidence>
<dbReference type="InterPro" id="IPR039426">
    <property type="entry name" value="TonB-dep_rcpt-like"/>
</dbReference>
<evidence type="ECO:0000256" key="6">
    <source>
        <dbReference type="ARBA" id="ARBA00023077"/>
    </source>
</evidence>
<proteinExistence type="inferred from homology"/>
<dbReference type="InterPro" id="IPR012910">
    <property type="entry name" value="Plug_dom"/>
</dbReference>
<keyword evidence="8 9" id="KW-0998">Cell outer membrane</keyword>
<dbReference type="Pfam" id="PF00593">
    <property type="entry name" value="TonB_dep_Rec_b-barrel"/>
    <property type="match status" value="1"/>
</dbReference>
<dbReference type="InterPro" id="IPR000531">
    <property type="entry name" value="Beta-barrel_TonB"/>
</dbReference>
<dbReference type="PANTHER" id="PTHR40980:SF3">
    <property type="entry name" value="TONB-DEPENDENT RECEPTOR-LIKE BETA-BARREL DOMAIN-CONTAINING PROTEIN"/>
    <property type="match status" value="1"/>
</dbReference>
<keyword evidence="16" id="KW-1185">Reference proteome</keyword>
<evidence type="ECO:0000256" key="12">
    <source>
        <dbReference type="SAM" id="SignalP"/>
    </source>
</evidence>
<gene>
    <name evidence="15" type="ORF">FU839_01305</name>
</gene>
<comment type="caution">
    <text evidence="15">The sequence shown here is derived from an EMBL/GenBank/DDBJ whole genome shotgun (WGS) entry which is preliminary data.</text>
</comment>
<dbReference type="PROSITE" id="PS52016">
    <property type="entry name" value="TONB_DEPENDENT_REC_3"/>
    <property type="match status" value="1"/>
</dbReference>
<organism evidence="15 16">
    <name type="scientific">Rheinheimera tangshanensis</name>
    <dbReference type="NCBI Taxonomy" id="400153"/>
    <lineage>
        <taxon>Bacteria</taxon>
        <taxon>Pseudomonadati</taxon>
        <taxon>Pseudomonadota</taxon>
        <taxon>Gammaproteobacteria</taxon>
        <taxon>Chromatiales</taxon>
        <taxon>Chromatiaceae</taxon>
        <taxon>Rheinheimera</taxon>
    </lineage>
</organism>
<evidence type="ECO:0000256" key="1">
    <source>
        <dbReference type="ARBA" id="ARBA00004571"/>
    </source>
</evidence>
<evidence type="ECO:0000256" key="11">
    <source>
        <dbReference type="RuleBase" id="RU003357"/>
    </source>
</evidence>
<feature type="chain" id="PRO_5022735472" evidence="12">
    <location>
        <begin position="31"/>
        <end position="925"/>
    </location>
</feature>
<dbReference type="RefSeq" id="WP_147902875.1">
    <property type="nucleotide sequence ID" value="NZ_BAAAGC010000002.1"/>
</dbReference>
<keyword evidence="15" id="KW-0675">Receptor</keyword>
<evidence type="ECO:0000256" key="3">
    <source>
        <dbReference type="ARBA" id="ARBA00022452"/>
    </source>
</evidence>
<evidence type="ECO:0000256" key="9">
    <source>
        <dbReference type="PROSITE-ProRule" id="PRU01360"/>
    </source>
</evidence>
<evidence type="ECO:0000259" key="13">
    <source>
        <dbReference type="Pfam" id="PF00593"/>
    </source>
</evidence>
<evidence type="ECO:0000256" key="5">
    <source>
        <dbReference type="ARBA" id="ARBA00022729"/>
    </source>
</evidence>
<feature type="short sequence motif" description="TonB C-terminal box" evidence="10">
    <location>
        <begin position="908"/>
        <end position="925"/>
    </location>
</feature>
<protein>
    <submittedName>
        <fullName evidence="15">TonB-dependent receptor</fullName>
    </submittedName>
</protein>
<dbReference type="PANTHER" id="PTHR40980">
    <property type="entry name" value="PLUG DOMAIN-CONTAINING PROTEIN"/>
    <property type="match status" value="1"/>
</dbReference>
<keyword evidence="7 9" id="KW-0472">Membrane</keyword>
<evidence type="ECO:0000259" key="14">
    <source>
        <dbReference type="Pfam" id="PF07715"/>
    </source>
</evidence>
<comment type="subcellular location">
    <subcellularLocation>
        <location evidence="1 9">Cell outer membrane</location>
        <topology evidence="1 9">Multi-pass membrane protein</topology>
    </subcellularLocation>
</comment>
<comment type="similarity">
    <text evidence="9 11">Belongs to the TonB-dependent receptor family.</text>
</comment>
<dbReference type="CDD" id="cd01347">
    <property type="entry name" value="ligand_gated_channel"/>
    <property type="match status" value="1"/>
</dbReference>
<name>A0A5C8M6D8_9GAMM</name>
<keyword evidence="3 9" id="KW-1134">Transmembrane beta strand</keyword>
<keyword evidence="5 12" id="KW-0732">Signal</keyword>
<evidence type="ECO:0000256" key="7">
    <source>
        <dbReference type="ARBA" id="ARBA00023136"/>
    </source>
</evidence>
<dbReference type="Gene3D" id="2.170.130.10">
    <property type="entry name" value="TonB-dependent receptor, plug domain"/>
    <property type="match status" value="1"/>
</dbReference>
<dbReference type="InterPro" id="IPR037066">
    <property type="entry name" value="Plug_dom_sf"/>
</dbReference>
<dbReference type="Gene3D" id="2.40.170.20">
    <property type="entry name" value="TonB-dependent receptor, beta-barrel domain"/>
    <property type="match status" value="1"/>
</dbReference>
<dbReference type="InterPro" id="IPR010917">
    <property type="entry name" value="TonB_rcpt_CS"/>
</dbReference>
<accession>A0A5C8M6D8</accession>
<sequence>MAKSNTPFHPNKIALALAIAGCTSVVSVSAQETAETKQAEERIEVIEVKGSFRDSLSNALNQKRQSDGAIDAILAEDIADFPDLNLAESLQRIPGIAISRAAGEGRQISVRGLGPEFTRVRINGMEAVSTSGGTDQIGGANRGRGFDFNTFSSDLFSSLTVRKTASADVEEGSLGATVDLRAAQPFDYDGFTFAASGQMGYNDLSEKSDPKTSFLVSNIFADGKVGALFSASYSERQLKDQGASTVRWNNVNDFGSYQGDNAAPELDEINNAFRPRLPRYDSYTHDMDRLGLSSSFQFRPNEDTKIDLDVLYAKTDATRNEVFLQGILNAGANRPTSATAASGNTGVMNVVDYFIDDTNTMTYGSFENATIRAENRFDELSTEFLQYNLSLKQHLTDDLSMDAMIGTAKSEFDNPVQTTLVAEKRGVEFAYDYRGGNRESPALTYGAGVFDPTGWTSNSVRLRPLGAENSFDTAELNFTYLLTDNITLKAGLHYKDFSFETYEARRQTENGAGIVYTPDLLKEYNSGLGSQPVWLVPDFAAIDAQYDIYSNTGAFVVSADFRRPDNYSAEEETLGAYLQLGFDTDIADMPLRGNIGLRQVNTDQSSTAWATFATTPTQITAEHDYNELLPSLNLALEPWDDVIVRFGAAEVMARAGLGSIRPDVSVSVSGGSRAVSGGNPQLEPTKAQTYDLGFEFYFSDESMLGVAFFFKDIDSHVQTLRETKAFTATGLPIQAAIDACTAGPGYNADCNENVDWQVTTPLNGPGGDLKGMEVSYQLPFTFLPEFWNRFGFIGNYTYVDAQMDYISAAGVVQATRDLNGLSKNTSAATIYYEHEALNARVSMAKRGKYLTTAIGRDNNDMEGTNATTNVDASVSYALNDNWKISFEALNLTDEVDDQWVDSAGNRLTYYHETGRQYYLGAQYKF</sequence>
<dbReference type="NCBIfam" id="TIGR01782">
    <property type="entry name" value="TonB-Xanth-Caul"/>
    <property type="match status" value="1"/>
</dbReference>
<dbReference type="EMBL" id="VRLR01000001">
    <property type="protein sequence ID" value="TXK82950.1"/>
    <property type="molecule type" value="Genomic_DNA"/>
</dbReference>
<dbReference type="Proteomes" id="UP000321814">
    <property type="component" value="Unassembled WGS sequence"/>
</dbReference>